<dbReference type="HOGENOM" id="CLU_2182500_0_0_11"/>
<keyword evidence="4" id="KW-1185">Reference proteome</keyword>
<accession>A0A061A5Q9</accession>
<protein>
    <submittedName>
        <fullName evidence="2">Uncharacterized protein</fullName>
    </submittedName>
</protein>
<reference evidence="3 4" key="2">
    <citation type="submission" date="2021-03" db="EMBL/GenBank/DDBJ databases">
        <title>Genomic Encyclopedia of Type Strains, Phase IV (KMG-IV): sequencing the most valuable type-strain genomes for metagenomic binning, comparative biology and taxonomic classification.</title>
        <authorList>
            <person name="Goeker M."/>
        </authorList>
    </citation>
    <scope>NUCLEOTIDE SEQUENCE [LARGE SCALE GENOMIC DNA]</scope>
    <source>
        <strain evidence="3 4">DSM 41954</strain>
    </source>
</reference>
<evidence type="ECO:0000256" key="1">
    <source>
        <dbReference type="SAM" id="MobiDB-lite"/>
    </source>
</evidence>
<reference evidence="2" key="1">
    <citation type="submission" date="2014-05" db="EMBL/GenBank/DDBJ databases">
        <authorList>
            <person name="Horn Fabian"/>
        </authorList>
    </citation>
    <scope>NUCLEOTIDE SEQUENCE</scope>
</reference>
<evidence type="ECO:0000313" key="2">
    <source>
        <dbReference type="EMBL" id="CDR18188.1"/>
    </source>
</evidence>
<proteinExistence type="predicted"/>
<dbReference type="EMBL" id="LK022849">
    <property type="protein sequence ID" value="CDR18188.1"/>
    <property type="molecule type" value="Genomic_DNA"/>
</dbReference>
<name>A0A061A5Q9_9ACTN</name>
<dbReference type="GeneID" id="32474347"/>
<feature type="compositionally biased region" description="Basic residues" evidence="1">
    <location>
        <begin position="1"/>
        <end position="26"/>
    </location>
</feature>
<gene>
    <name evidence="3" type="ORF">J2Z30_008699</name>
    <name evidence="2" type="ORF">SIRAN83</name>
</gene>
<evidence type="ECO:0000313" key="3">
    <source>
        <dbReference type="EMBL" id="MBP2067632.1"/>
    </source>
</evidence>
<dbReference type="Proteomes" id="UP000756710">
    <property type="component" value="Unassembled WGS sequence"/>
</dbReference>
<dbReference type="EMBL" id="JAGGLR010000032">
    <property type="protein sequence ID" value="MBP2067632.1"/>
    <property type="molecule type" value="Genomic_DNA"/>
</dbReference>
<dbReference type="RefSeq" id="WP_052702198.1">
    <property type="nucleotide sequence ID" value="NZ_BAABDR010000100.1"/>
</dbReference>
<dbReference type="AlphaFoldDB" id="A0A061A5Q9"/>
<evidence type="ECO:0000313" key="4">
    <source>
        <dbReference type="Proteomes" id="UP000756710"/>
    </source>
</evidence>
<organism evidence="2">
    <name type="scientific">Streptomyces iranensis</name>
    <dbReference type="NCBI Taxonomy" id="576784"/>
    <lineage>
        <taxon>Bacteria</taxon>
        <taxon>Bacillati</taxon>
        <taxon>Actinomycetota</taxon>
        <taxon>Actinomycetes</taxon>
        <taxon>Kitasatosporales</taxon>
        <taxon>Streptomycetaceae</taxon>
        <taxon>Streptomyces</taxon>
        <taxon>Streptomyces violaceusniger group</taxon>
    </lineage>
</organism>
<feature type="region of interest" description="Disordered" evidence="1">
    <location>
        <begin position="1"/>
        <end position="47"/>
    </location>
</feature>
<sequence length="109" mass="11836">MVPEHHRRHLGTPGHHPGRRHGRRAGPRLSQRQALRDVPPLAPTRGAELTEARSTALLQLANELPAAALTRTLGIDITVAVQWQRAGAGDWAAYAAEVSGRTSTKEDSR</sequence>